<dbReference type="RefSeq" id="WP_066751083.1">
    <property type="nucleotide sequence ID" value="NZ_LXEN01000113.1"/>
</dbReference>
<dbReference type="OrthoDB" id="3217159at2"/>
<gene>
    <name evidence="4" type="ORF">M983_2367</name>
</gene>
<sequence length="210" mass="23932">MSNSEETDAMSGTRKRTHQLLVSTALGLFEQGMLPTVSELAVHAGVSRATAYRYFPTQSDLISATVNASLAPIIAWTPAPEDNTQERITKLLNLAYPQMFKHEGALRGALQVSLQQWAKERQSKEFTEKRFIRGHRKDILLRVIEPLKVKYPQEMWDKVIKAFSLVYGSEVFLVMKDIWKMDDQQVIDMTQWMAKAILNQAIADFPTDND</sequence>
<reference evidence="4 5" key="1">
    <citation type="submission" date="2016-04" db="EMBL/GenBank/DDBJ databases">
        <title>ATOL: Assembling a taxonomically balanced genome-scale reconstruction of the evolutionary history of the Enterobacteriaceae.</title>
        <authorList>
            <person name="Plunkett G.III."/>
            <person name="Neeno-Eckwall E.C."/>
            <person name="Glasner J.D."/>
            <person name="Perna N.T."/>
        </authorList>
    </citation>
    <scope>NUCLEOTIDE SEQUENCE [LARGE SCALE GENOMIC DNA]</scope>
    <source>
        <strain evidence="4 5">ATCC 19692</strain>
    </source>
</reference>
<dbReference type="GO" id="GO:0003677">
    <property type="term" value="F:DNA binding"/>
    <property type="evidence" value="ECO:0007669"/>
    <property type="project" value="UniProtKB-UniRule"/>
</dbReference>
<dbReference type="Proteomes" id="UP000094023">
    <property type="component" value="Unassembled WGS sequence"/>
</dbReference>
<accession>A0A198FKF4</accession>
<keyword evidence="1 2" id="KW-0238">DNA-binding</keyword>
<evidence type="ECO:0000313" key="4">
    <source>
        <dbReference type="EMBL" id="OAT25343.1"/>
    </source>
</evidence>
<dbReference type="EMBL" id="LXEN01000113">
    <property type="protein sequence ID" value="OAT25343.1"/>
    <property type="molecule type" value="Genomic_DNA"/>
</dbReference>
<dbReference type="PROSITE" id="PS50977">
    <property type="entry name" value="HTH_TETR_2"/>
    <property type="match status" value="1"/>
</dbReference>
<dbReference type="Gene3D" id="1.10.357.10">
    <property type="entry name" value="Tetracycline Repressor, domain 2"/>
    <property type="match status" value="1"/>
</dbReference>
<organism evidence="4 5">
    <name type="scientific">Proteus myxofaciens ATCC 19692</name>
    <dbReference type="NCBI Taxonomy" id="1354337"/>
    <lineage>
        <taxon>Bacteria</taxon>
        <taxon>Pseudomonadati</taxon>
        <taxon>Pseudomonadota</taxon>
        <taxon>Gammaproteobacteria</taxon>
        <taxon>Enterobacterales</taxon>
        <taxon>Morganellaceae</taxon>
        <taxon>Proteus</taxon>
    </lineage>
</organism>
<evidence type="ECO:0000256" key="1">
    <source>
        <dbReference type="ARBA" id="ARBA00023125"/>
    </source>
</evidence>
<dbReference type="InterPro" id="IPR001647">
    <property type="entry name" value="HTH_TetR"/>
</dbReference>
<dbReference type="PROSITE" id="PS01081">
    <property type="entry name" value="HTH_TETR_1"/>
    <property type="match status" value="1"/>
</dbReference>
<evidence type="ECO:0000256" key="2">
    <source>
        <dbReference type="PROSITE-ProRule" id="PRU00335"/>
    </source>
</evidence>
<feature type="domain" description="HTH tetR-type" evidence="3">
    <location>
        <begin position="15"/>
        <end position="73"/>
    </location>
</feature>
<dbReference type="InterPro" id="IPR009057">
    <property type="entry name" value="Homeodomain-like_sf"/>
</dbReference>
<name>A0A198FKF4_9GAMM</name>
<dbReference type="AlphaFoldDB" id="A0A198FKF4"/>
<evidence type="ECO:0000259" key="3">
    <source>
        <dbReference type="PROSITE" id="PS50977"/>
    </source>
</evidence>
<dbReference type="STRING" id="1354337.M983_2367"/>
<feature type="DNA-binding region" description="H-T-H motif" evidence="2">
    <location>
        <begin position="36"/>
        <end position="55"/>
    </location>
</feature>
<evidence type="ECO:0000313" key="5">
    <source>
        <dbReference type="Proteomes" id="UP000094023"/>
    </source>
</evidence>
<comment type="caution">
    <text evidence="4">The sequence shown here is derived from an EMBL/GenBank/DDBJ whole genome shotgun (WGS) entry which is preliminary data.</text>
</comment>
<protein>
    <submittedName>
        <fullName evidence="4">TetR family transcriptional regulator</fullName>
    </submittedName>
</protein>
<proteinExistence type="predicted"/>
<dbReference type="SUPFAM" id="SSF46689">
    <property type="entry name" value="Homeodomain-like"/>
    <property type="match status" value="1"/>
</dbReference>
<dbReference type="PATRIC" id="fig|1354337.4.peg.2430"/>
<dbReference type="Pfam" id="PF00440">
    <property type="entry name" value="TetR_N"/>
    <property type="match status" value="1"/>
</dbReference>
<keyword evidence="5" id="KW-1185">Reference proteome</keyword>
<dbReference type="InterPro" id="IPR023772">
    <property type="entry name" value="DNA-bd_HTH_TetR-type_CS"/>
</dbReference>